<evidence type="ECO:0000313" key="9">
    <source>
        <dbReference type="EMBL" id="RFM25464.1"/>
    </source>
</evidence>
<dbReference type="GO" id="GO:0042158">
    <property type="term" value="P:lipoprotein biosynthetic process"/>
    <property type="evidence" value="ECO:0007669"/>
    <property type="project" value="InterPro"/>
</dbReference>
<feature type="transmembrane region" description="Helical" evidence="8">
    <location>
        <begin position="121"/>
        <end position="139"/>
    </location>
</feature>
<keyword evidence="5 8" id="KW-1133">Transmembrane helix</keyword>
<evidence type="ECO:0000256" key="5">
    <source>
        <dbReference type="ARBA" id="ARBA00022989"/>
    </source>
</evidence>
<dbReference type="AlphaFoldDB" id="A0A395M688"/>
<keyword evidence="2" id="KW-1003">Cell membrane</keyword>
<evidence type="ECO:0000256" key="3">
    <source>
        <dbReference type="ARBA" id="ARBA00022679"/>
    </source>
</evidence>
<dbReference type="InterPro" id="IPR001640">
    <property type="entry name" value="Lgt"/>
</dbReference>
<feature type="transmembrane region" description="Helical" evidence="8">
    <location>
        <begin position="12"/>
        <end position="31"/>
    </location>
</feature>
<evidence type="ECO:0000256" key="6">
    <source>
        <dbReference type="ARBA" id="ARBA00023136"/>
    </source>
</evidence>
<proteinExistence type="inferred from homology"/>
<feature type="region of interest" description="Disordered" evidence="7">
    <location>
        <begin position="178"/>
        <end position="199"/>
    </location>
</feature>
<dbReference type="PANTHER" id="PTHR30589:SF0">
    <property type="entry name" value="PHOSPHATIDYLGLYCEROL--PROLIPOPROTEIN DIACYLGLYCERYL TRANSFERASE"/>
    <property type="match status" value="1"/>
</dbReference>
<comment type="similarity">
    <text evidence="1">Belongs to the Lgt family.</text>
</comment>
<dbReference type="GO" id="GO:0005886">
    <property type="term" value="C:plasma membrane"/>
    <property type="evidence" value="ECO:0007669"/>
    <property type="project" value="InterPro"/>
</dbReference>
<dbReference type="EMBL" id="PHFL01000001">
    <property type="protein sequence ID" value="RFM25464.1"/>
    <property type="molecule type" value="Genomic_DNA"/>
</dbReference>
<evidence type="ECO:0000256" key="7">
    <source>
        <dbReference type="SAM" id="MobiDB-lite"/>
    </source>
</evidence>
<feature type="transmembrane region" description="Helical" evidence="8">
    <location>
        <begin position="145"/>
        <end position="167"/>
    </location>
</feature>
<accession>A0A395M688</accession>
<dbReference type="PANTHER" id="PTHR30589">
    <property type="entry name" value="PROLIPOPROTEIN DIACYLGLYCERYL TRANSFERASE"/>
    <property type="match status" value="1"/>
</dbReference>
<sequence length="199" mass="22222">MGNYIYLKWRKVPILPFLDAAAPAIMLAYGIGRIGCLLAGDGCYGQPTDLPWAMTYPNGIVSTLADRNPRLVHEFKRLFPNQPVPADIAVHPTPIYESLYAFIFFVVLWRMRLQARPHGQLFFLFLALQAVSRFLVEFVRLNDVVAFGLTQAQLISIVLLIVALVGWQRVSAQPIAAEPAAPATPTKKKKSPKKQLYST</sequence>
<name>A0A395M688_9BACT</name>
<evidence type="ECO:0000256" key="1">
    <source>
        <dbReference type="ARBA" id="ARBA00007150"/>
    </source>
</evidence>
<evidence type="ECO:0000256" key="2">
    <source>
        <dbReference type="ARBA" id="ARBA00022475"/>
    </source>
</evidence>
<keyword evidence="4 8" id="KW-0812">Transmembrane</keyword>
<dbReference type="Pfam" id="PF01790">
    <property type="entry name" value="LGT"/>
    <property type="match status" value="1"/>
</dbReference>
<gene>
    <name evidence="9" type="ORF">D0433_00075</name>
</gene>
<feature type="transmembrane region" description="Helical" evidence="8">
    <location>
        <begin position="88"/>
        <end position="109"/>
    </location>
</feature>
<evidence type="ECO:0000256" key="8">
    <source>
        <dbReference type="SAM" id="Phobius"/>
    </source>
</evidence>
<comment type="caution">
    <text evidence="9">The sequence shown here is derived from an EMBL/GenBank/DDBJ whole genome shotgun (WGS) entry which is preliminary data.</text>
</comment>
<protein>
    <recommendedName>
        <fullName evidence="11">Prolipoprotein diacylglyceryl transferase</fullName>
    </recommendedName>
</protein>
<dbReference type="GO" id="GO:0008961">
    <property type="term" value="F:phosphatidylglycerol-prolipoprotein diacylglyceryl transferase activity"/>
    <property type="evidence" value="ECO:0007669"/>
    <property type="project" value="InterPro"/>
</dbReference>
<dbReference type="Proteomes" id="UP000266389">
    <property type="component" value="Unassembled WGS sequence"/>
</dbReference>
<organism evidence="9 10">
    <name type="scientific">Candidatus Thermochlorobacter aerophilus</name>
    <dbReference type="NCBI Taxonomy" id="1868324"/>
    <lineage>
        <taxon>Bacteria</taxon>
        <taxon>Pseudomonadati</taxon>
        <taxon>Chlorobiota</taxon>
        <taxon>Chlorobiia</taxon>
        <taxon>Chlorobiales</taxon>
        <taxon>Candidatus Thermochlorobacteriaceae</taxon>
        <taxon>Candidatus Thermochlorobacter</taxon>
    </lineage>
</organism>
<reference evidence="9 10" key="1">
    <citation type="journal article" date="2011" name="ISME J.">
        <title>Community ecology of hot spring cyanobacterial mats: predominant populations and their functional potential.</title>
        <authorList>
            <person name="Klatt C.G."/>
            <person name="Wood J.M."/>
            <person name="Rusch D.B."/>
            <person name="Bateson M.M."/>
            <person name="Hamamura N."/>
            <person name="Heidelberg J.F."/>
            <person name="Grossman A.R."/>
            <person name="Bhaya D."/>
            <person name="Cohan F.M."/>
            <person name="Kuhl M."/>
            <person name="Bryant D.A."/>
            <person name="Ward D.M."/>
        </authorList>
    </citation>
    <scope>NUCLEOTIDE SEQUENCE [LARGE SCALE GENOMIC DNA]</scope>
    <source>
        <strain evidence="9">OS</strain>
    </source>
</reference>
<evidence type="ECO:0000256" key="4">
    <source>
        <dbReference type="ARBA" id="ARBA00022692"/>
    </source>
</evidence>
<keyword evidence="6 8" id="KW-0472">Membrane</keyword>
<evidence type="ECO:0000313" key="10">
    <source>
        <dbReference type="Proteomes" id="UP000266389"/>
    </source>
</evidence>
<evidence type="ECO:0008006" key="11">
    <source>
        <dbReference type="Google" id="ProtNLM"/>
    </source>
</evidence>
<keyword evidence="3" id="KW-0808">Transferase</keyword>